<keyword evidence="2" id="KW-1185">Reference proteome</keyword>
<dbReference type="Proteomes" id="UP000789739">
    <property type="component" value="Unassembled WGS sequence"/>
</dbReference>
<evidence type="ECO:0000313" key="2">
    <source>
        <dbReference type="Proteomes" id="UP000789739"/>
    </source>
</evidence>
<comment type="caution">
    <text evidence="1">The sequence shown here is derived from an EMBL/GenBank/DDBJ whole genome shotgun (WGS) entry which is preliminary data.</text>
</comment>
<dbReference type="OrthoDB" id="2427998at2759"/>
<name>A0A9N8WJI0_9GLOM</name>
<organism evidence="1 2">
    <name type="scientific">Paraglomus brasilianum</name>
    <dbReference type="NCBI Taxonomy" id="144538"/>
    <lineage>
        <taxon>Eukaryota</taxon>
        <taxon>Fungi</taxon>
        <taxon>Fungi incertae sedis</taxon>
        <taxon>Mucoromycota</taxon>
        <taxon>Glomeromycotina</taxon>
        <taxon>Glomeromycetes</taxon>
        <taxon>Paraglomerales</taxon>
        <taxon>Paraglomeraceae</taxon>
        <taxon>Paraglomus</taxon>
    </lineage>
</organism>
<accession>A0A9N8WJI0</accession>
<proteinExistence type="predicted"/>
<dbReference type="AlphaFoldDB" id="A0A9N8WJI0"/>
<dbReference type="EMBL" id="CAJVPI010000133">
    <property type="protein sequence ID" value="CAG8486842.1"/>
    <property type="molecule type" value="Genomic_DNA"/>
</dbReference>
<reference evidence="1" key="1">
    <citation type="submission" date="2021-06" db="EMBL/GenBank/DDBJ databases">
        <authorList>
            <person name="Kallberg Y."/>
            <person name="Tangrot J."/>
            <person name="Rosling A."/>
        </authorList>
    </citation>
    <scope>NUCLEOTIDE SEQUENCE</scope>
    <source>
        <strain evidence="1">BR232B</strain>
    </source>
</reference>
<sequence length="530" mass="60487">MFKSIVQEYLDNTKYSQWSIVSILNYVRSKKQLYVHDVDDLKADIYALKKEQEDQRCQTTIERIVTSACTLTALKQHNNAQADINEAEGIGTLKENYLVSTPNRNSLTINEVEEDPSRADVIISLPVDNNECLGANENCHVERMEPEETSGNERRWILSSGTDVAEVLQQYSKTIPETQKCINSPVYWGILDLTGEHIETRNLFMSSDWNEMQQNFDKEVKLVETTAPNIVYLLFDRINEIFKAGNAKVADIDRITKESIQEGLDESIRDEDEFVSVKRAILTYAENLMDVDLPMSEASFDNLFTNMLARRFLDRNELKIDVGKICCWATGQRRNEGRSVVLRARIGQKCDFRGSLKNTIDKIEAIVGLRSGGLPEPHRKKIFEDHIDLGVTMRDILYRTFAANPRAPDEKLHKCYVLGMQSWGWTQDIYGMDSKATNVSRFGRLRRIKLPNTMHTISCLEEVYTTMCDIKATLRVIRDSVNDVALANAQARRKQKRKSDKTMIGGQFGDVTQTPLKKQCNDVVSPVLFA</sequence>
<protein>
    <submittedName>
        <fullName evidence="1">6346_t:CDS:1</fullName>
    </submittedName>
</protein>
<evidence type="ECO:0000313" key="1">
    <source>
        <dbReference type="EMBL" id="CAG8486842.1"/>
    </source>
</evidence>
<gene>
    <name evidence="1" type="ORF">PBRASI_LOCUS1880</name>
</gene>